<dbReference type="AlphaFoldDB" id="A0A3L6TDV4"/>
<name>A0A3L6TDV4_PANMI</name>
<evidence type="ECO:0000313" key="1">
    <source>
        <dbReference type="EMBL" id="RLN35026.1"/>
    </source>
</evidence>
<dbReference type="EMBL" id="PQIB02000002">
    <property type="protein sequence ID" value="RLN35026.1"/>
    <property type="molecule type" value="Genomic_DNA"/>
</dbReference>
<dbReference type="PANTHER" id="PTHR33499">
    <property type="entry name" value="OS12G0282400 PROTEIN-RELATED"/>
    <property type="match status" value="1"/>
</dbReference>
<comment type="caution">
    <text evidence="1">The sequence shown here is derived from an EMBL/GenBank/DDBJ whole genome shotgun (WGS) entry which is preliminary data.</text>
</comment>
<proteinExistence type="predicted"/>
<protein>
    <submittedName>
        <fullName evidence="1">Uncharacterized protein</fullName>
    </submittedName>
</protein>
<sequence>KKIGRGCLKGLAEVAKRSKSQSQKMKIEFFENLGGPCGHNRRTFVDEVVLLTKQKAPLIGVRYWRDMSRHVEEDIAECIMVHWDLETTKNPKKKIWKVAMERYKGWRSALHSTYKAYNSYDKRMKIKPEDIDIVEWHYLNKYFATKQFKIAPRSILTTDRSNLAPSENASTTNVAKSMFNENCGRGAGAAAGSKYISSQQLVSGAKTRASKKKAQQHASQAT</sequence>
<dbReference type="OrthoDB" id="696112at2759"/>
<organism evidence="1 2">
    <name type="scientific">Panicum miliaceum</name>
    <name type="common">Proso millet</name>
    <name type="synonym">Broomcorn millet</name>
    <dbReference type="NCBI Taxonomy" id="4540"/>
    <lineage>
        <taxon>Eukaryota</taxon>
        <taxon>Viridiplantae</taxon>
        <taxon>Streptophyta</taxon>
        <taxon>Embryophyta</taxon>
        <taxon>Tracheophyta</taxon>
        <taxon>Spermatophyta</taxon>
        <taxon>Magnoliopsida</taxon>
        <taxon>Liliopsida</taxon>
        <taxon>Poales</taxon>
        <taxon>Poaceae</taxon>
        <taxon>PACMAD clade</taxon>
        <taxon>Panicoideae</taxon>
        <taxon>Panicodae</taxon>
        <taxon>Paniceae</taxon>
        <taxon>Panicinae</taxon>
        <taxon>Panicum</taxon>
        <taxon>Panicum sect. Panicum</taxon>
    </lineage>
</organism>
<evidence type="ECO:0000313" key="2">
    <source>
        <dbReference type="Proteomes" id="UP000275267"/>
    </source>
</evidence>
<feature type="non-terminal residue" evidence="1">
    <location>
        <position position="1"/>
    </location>
</feature>
<keyword evidence="2" id="KW-1185">Reference proteome</keyword>
<accession>A0A3L6TDV4</accession>
<dbReference type="Proteomes" id="UP000275267">
    <property type="component" value="Unassembled WGS sequence"/>
</dbReference>
<reference evidence="2" key="1">
    <citation type="journal article" date="2019" name="Nat. Commun.">
        <title>The genome of broomcorn millet.</title>
        <authorList>
            <person name="Zou C."/>
            <person name="Miki D."/>
            <person name="Li D."/>
            <person name="Tang Q."/>
            <person name="Xiao L."/>
            <person name="Rajput S."/>
            <person name="Deng P."/>
            <person name="Jia W."/>
            <person name="Huang R."/>
            <person name="Zhang M."/>
            <person name="Sun Y."/>
            <person name="Hu J."/>
            <person name="Fu X."/>
            <person name="Schnable P.S."/>
            <person name="Li F."/>
            <person name="Zhang H."/>
            <person name="Feng B."/>
            <person name="Zhu X."/>
            <person name="Liu R."/>
            <person name="Schnable J.C."/>
            <person name="Zhu J.-K."/>
            <person name="Zhang H."/>
        </authorList>
    </citation>
    <scope>NUCLEOTIDE SEQUENCE [LARGE SCALE GENOMIC DNA]</scope>
</reference>
<gene>
    <name evidence="1" type="ORF">C2845_PM03G29480</name>
</gene>
<dbReference type="PANTHER" id="PTHR33499:SF43">
    <property type="entry name" value="TRANSPOSASE, PTTA_EN_SPM, PLANT"/>
    <property type="match status" value="1"/>
</dbReference>